<proteinExistence type="inferred from homology"/>
<evidence type="ECO:0000256" key="1">
    <source>
        <dbReference type="ARBA" id="ARBA00008645"/>
    </source>
</evidence>
<sequence>MSDLRKQLLKGKRPAYGLERISESFTDKDDPEVDPSPKRGENMMWRHEFHQMRDSLFPKKDKFYRDANHFVQTYYLPPSSDEMPVLVCHHGAGSSSSTFLAFVSELKKLSQSECPGVFLFDMFGHGKSSEREQEDFHLDALTSDFTFVVEEFIKRANPGEICFIGHSLGGSVMTNFIMNANIEGLSVSGLVLLDIVEETAVRSLSTIPSFLKTRPQKFCLYEDALNWHLQSRLLRNEESARLSIHDIFVEDDEGYLTWRSNLELMAPFWDSWFTGMSENFVRCGSSSQNIAKLLILAGDESLDKKLIIGQMQGKYQLIVFNNTTDVGHFIQEDVPSKLSISIMEFLKRHDFGYKGRKEFSIKTLWGGNVH</sequence>
<dbReference type="InterPro" id="IPR016812">
    <property type="entry name" value="PPase_methylesterase_euk"/>
</dbReference>
<evidence type="ECO:0000256" key="8">
    <source>
        <dbReference type="SAM" id="MobiDB-lite"/>
    </source>
</evidence>
<accession>A0A2V1AW82</accession>
<evidence type="ECO:0000313" key="11">
    <source>
        <dbReference type="Proteomes" id="UP000244309"/>
    </source>
</evidence>
<comment type="function">
    <text evidence="6">Demethylates proteins that have been reversibly carboxymethylated.</text>
</comment>
<dbReference type="OrthoDB" id="194865at2759"/>
<comment type="catalytic activity">
    <reaction evidence="5">
        <text>[phosphatase 2A protein]-C-terminal L-leucine methyl ester + H2O = [phosphatase 2A protein]-C-terminal L-leucine + methanol + H(+)</text>
        <dbReference type="Rhea" id="RHEA:48548"/>
        <dbReference type="Rhea" id="RHEA-COMP:12134"/>
        <dbReference type="Rhea" id="RHEA-COMP:12135"/>
        <dbReference type="ChEBI" id="CHEBI:15377"/>
        <dbReference type="ChEBI" id="CHEBI:15378"/>
        <dbReference type="ChEBI" id="CHEBI:17790"/>
        <dbReference type="ChEBI" id="CHEBI:90516"/>
        <dbReference type="ChEBI" id="CHEBI:90517"/>
        <dbReference type="EC" id="3.1.1.89"/>
    </reaction>
</comment>
<dbReference type="Pfam" id="PF12697">
    <property type="entry name" value="Abhydrolase_6"/>
    <property type="match status" value="1"/>
</dbReference>
<keyword evidence="4 6" id="KW-0378">Hydrolase</keyword>
<dbReference type="RefSeq" id="XP_025343058.1">
    <property type="nucleotide sequence ID" value="XM_025488396.1"/>
</dbReference>
<evidence type="ECO:0000256" key="5">
    <source>
        <dbReference type="ARBA" id="ARBA00049203"/>
    </source>
</evidence>
<feature type="active site" evidence="7">
    <location>
        <position position="167"/>
    </location>
</feature>
<feature type="region of interest" description="Disordered" evidence="8">
    <location>
        <begin position="20"/>
        <end position="40"/>
    </location>
</feature>
<dbReference type="AlphaFoldDB" id="A0A2V1AW82"/>
<dbReference type="Gene3D" id="3.40.50.1820">
    <property type="entry name" value="alpha/beta hydrolase"/>
    <property type="match status" value="1"/>
</dbReference>
<dbReference type="PANTHER" id="PTHR14189">
    <property type="entry name" value="PROTEIN PHOSPHATASE METHYLESTERASE-1 RELATED"/>
    <property type="match status" value="1"/>
</dbReference>
<evidence type="ECO:0000259" key="9">
    <source>
        <dbReference type="Pfam" id="PF12697"/>
    </source>
</evidence>
<name>A0A2V1AW82_9ASCO</name>
<feature type="active site" evidence="7">
    <location>
        <position position="194"/>
    </location>
</feature>
<dbReference type="VEuPathDB" id="FungiDB:CXQ85_004787"/>
<dbReference type="InterPro" id="IPR000073">
    <property type="entry name" value="AB_hydrolase_1"/>
</dbReference>
<dbReference type="EMBL" id="PKFO01000006">
    <property type="protein sequence ID" value="PVH22118.1"/>
    <property type="molecule type" value="Genomic_DNA"/>
</dbReference>
<keyword evidence="11" id="KW-1185">Reference proteome</keyword>
<comment type="similarity">
    <text evidence="1 6">Belongs to the AB hydrolase superfamily.</text>
</comment>
<evidence type="ECO:0000256" key="4">
    <source>
        <dbReference type="ARBA" id="ARBA00022801"/>
    </source>
</evidence>
<evidence type="ECO:0000313" key="10">
    <source>
        <dbReference type="EMBL" id="PVH22118.1"/>
    </source>
</evidence>
<dbReference type="PIRSF" id="PIRSF022950">
    <property type="entry name" value="PPase_methylesterase_euk"/>
    <property type="match status" value="1"/>
</dbReference>
<organism evidence="10 11">
    <name type="scientific">Candidozyma haemuli</name>
    <dbReference type="NCBI Taxonomy" id="45357"/>
    <lineage>
        <taxon>Eukaryota</taxon>
        <taxon>Fungi</taxon>
        <taxon>Dikarya</taxon>
        <taxon>Ascomycota</taxon>
        <taxon>Saccharomycotina</taxon>
        <taxon>Pichiomycetes</taxon>
        <taxon>Metschnikowiaceae</taxon>
        <taxon>Candidozyma</taxon>
    </lineage>
</organism>
<gene>
    <name evidence="10" type="ORF">CXQ85_004787</name>
</gene>
<feature type="domain" description="AB hydrolase-1" evidence="9">
    <location>
        <begin position="86"/>
        <end position="335"/>
    </location>
</feature>
<dbReference type="SUPFAM" id="SSF53474">
    <property type="entry name" value="alpha/beta-Hydrolases"/>
    <property type="match status" value="1"/>
</dbReference>
<dbReference type="STRING" id="45357.A0A2V1AW82"/>
<feature type="active site" evidence="7">
    <location>
        <position position="328"/>
    </location>
</feature>
<dbReference type="Proteomes" id="UP000244309">
    <property type="component" value="Unassembled WGS sequence"/>
</dbReference>
<dbReference type="PANTHER" id="PTHR14189:SF0">
    <property type="entry name" value="PROTEIN PHOSPHATASE METHYLESTERASE 1"/>
    <property type="match status" value="1"/>
</dbReference>
<protein>
    <recommendedName>
        <fullName evidence="2 6">Protein phosphatase methylesterase 1</fullName>
        <shortName evidence="6">PME-1</shortName>
        <ecNumber evidence="6">3.1.1.-</ecNumber>
    </recommendedName>
</protein>
<dbReference type="EC" id="3.1.1.-" evidence="6"/>
<comment type="caution">
    <text evidence="10">The sequence shown here is derived from an EMBL/GenBank/DDBJ whole genome shotgun (WGS) entry which is preliminary data.</text>
</comment>
<evidence type="ECO:0000256" key="6">
    <source>
        <dbReference type="PIRNR" id="PIRNR022950"/>
    </source>
</evidence>
<dbReference type="GeneID" id="37010117"/>
<keyword evidence="3 6" id="KW-0719">Serine esterase</keyword>
<evidence type="ECO:0000256" key="3">
    <source>
        <dbReference type="ARBA" id="ARBA00022487"/>
    </source>
</evidence>
<evidence type="ECO:0000256" key="2">
    <source>
        <dbReference type="ARBA" id="ARBA00020672"/>
    </source>
</evidence>
<evidence type="ECO:0000256" key="7">
    <source>
        <dbReference type="PIRSR" id="PIRSR022950-1"/>
    </source>
</evidence>
<reference evidence="10 11" key="1">
    <citation type="submission" date="2017-12" db="EMBL/GenBank/DDBJ databases">
        <title>Genome Sequence of a Multidrug-Resistant Candida haemulonii Isolate from a Patient with Chronic Leg Ulcers in Israel.</title>
        <authorList>
            <person name="Chow N.A."/>
            <person name="Gade L."/>
            <person name="Batra D."/>
            <person name="Rowe L.A."/>
            <person name="Ben-Ami R."/>
            <person name="Loparev V.N."/>
            <person name="Litvintseva A.P."/>
        </authorList>
    </citation>
    <scope>NUCLEOTIDE SEQUENCE [LARGE SCALE GENOMIC DNA]</scope>
    <source>
        <strain evidence="10 11">B11899</strain>
    </source>
</reference>
<dbReference type="InterPro" id="IPR029058">
    <property type="entry name" value="AB_hydrolase_fold"/>
</dbReference>
<dbReference type="GO" id="GO:0051723">
    <property type="term" value="F:protein methylesterase activity"/>
    <property type="evidence" value="ECO:0007669"/>
    <property type="project" value="UniProtKB-EC"/>
</dbReference>